<feature type="signal peptide" evidence="2">
    <location>
        <begin position="1"/>
        <end position="27"/>
    </location>
</feature>
<protein>
    <submittedName>
        <fullName evidence="3">Uncharacterized protein</fullName>
    </submittedName>
</protein>
<feature type="non-terminal residue" evidence="3">
    <location>
        <position position="91"/>
    </location>
</feature>
<feature type="chain" id="PRO_5003837988" evidence="2">
    <location>
        <begin position="28"/>
        <end position="91"/>
    </location>
</feature>
<organism evidence="3 4">
    <name type="scientific">Thalassiosira oceanica</name>
    <name type="common">Marine diatom</name>
    <dbReference type="NCBI Taxonomy" id="159749"/>
    <lineage>
        <taxon>Eukaryota</taxon>
        <taxon>Sar</taxon>
        <taxon>Stramenopiles</taxon>
        <taxon>Ochrophyta</taxon>
        <taxon>Bacillariophyta</taxon>
        <taxon>Coscinodiscophyceae</taxon>
        <taxon>Thalassiosirophycidae</taxon>
        <taxon>Thalassiosirales</taxon>
        <taxon>Thalassiosiraceae</taxon>
        <taxon>Thalassiosira</taxon>
    </lineage>
</organism>
<dbReference type="EMBL" id="AGNL01001915">
    <property type="protein sequence ID" value="EJK76634.1"/>
    <property type="molecule type" value="Genomic_DNA"/>
</dbReference>
<keyword evidence="4" id="KW-1185">Reference proteome</keyword>
<proteinExistence type="predicted"/>
<feature type="compositionally biased region" description="Basic and acidic residues" evidence="1">
    <location>
        <begin position="72"/>
        <end position="91"/>
    </location>
</feature>
<reference evidence="3 4" key="1">
    <citation type="journal article" date="2012" name="Genome Biol.">
        <title>Genome and low-iron response of an oceanic diatom adapted to chronic iron limitation.</title>
        <authorList>
            <person name="Lommer M."/>
            <person name="Specht M."/>
            <person name="Roy A.S."/>
            <person name="Kraemer L."/>
            <person name="Andreson R."/>
            <person name="Gutowska M.A."/>
            <person name="Wolf J."/>
            <person name="Bergner S.V."/>
            <person name="Schilhabel M.B."/>
            <person name="Klostermeier U.C."/>
            <person name="Beiko R.G."/>
            <person name="Rosenstiel P."/>
            <person name="Hippler M."/>
            <person name="Laroche J."/>
        </authorList>
    </citation>
    <scope>NUCLEOTIDE SEQUENCE [LARGE SCALE GENOMIC DNA]</scope>
    <source>
        <strain evidence="3 4">CCMP1005</strain>
    </source>
</reference>
<name>K0TI10_THAOC</name>
<evidence type="ECO:0000256" key="1">
    <source>
        <dbReference type="SAM" id="MobiDB-lite"/>
    </source>
</evidence>
<evidence type="ECO:0000313" key="3">
    <source>
        <dbReference type="EMBL" id="EJK76634.1"/>
    </source>
</evidence>
<dbReference type="Proteomes" id="UP000266841">
    <property type="component" value="Unassembled WGS sequence"/>
</dbReference>
<evidence type="ECO:0000313" key="4">
    <source>
        <dbReference type="Proteomes" id="UP000266841"/>
    </source>
</evidence>
<accession>K0TI10</accession>
<evidence type="ECO:0000256" key="2">
    <source>
        <dbReference type="SAM" id="SignalP"/>
    </source>
</evidence>
<keyword evidence="2" id="KW-0732">Signal</keyword>
<comment type="caution">
    <text evidence="3">The sequence shown here is derived from an EMBL/GenBank/DDBJ whole genome shotgun (WGS) entry which is preliminary data.</text>
</comment>
<gene>
    <name evidence="3" type="ORF">THAOC_01593</name>
</gene>
<feature type="region of interest" description="Disordered" evidence="1">
    <location>
        <begin position="36"/>
        <end position="91"/>
    </location>
</feature>
<sequence>MWHLAFSSWHLAALLLTVISMVMGAAAYYFANDEHHGSSTTSALDEHPDESNDALNQGDSGPKTCQGDDDEPKQTDEERMLNEIEKQRALI</sequence>
<dbReference type="AlphaFoldDB" id="K0TI10"/>